<reference evidence="3" key="1">
    <citation type="journal article" date="2019" name="Int. J. Syst. Evol. Microbiol.">
        <title>The Global Catalogue of Microorganisms (GCM) 10K type strain sequencing project: providing services to taxonomists for standard genome sequencing and annotation.</title>
        <authorList>
            <consortium name="The Broad Institute Genomics Platform"/>
            <consortium name="The Broad Institute Genome Sequencing Center for Infectious Disease"/>
            <person name="Wu L."/>
            <person name="Ma J."/>
        </authorList>
    </citation>
    <scope>NUCLEOTIDE SEQUENCE [LARGE SCALE GENOMIC DNA]</scope>
    <source>
        <strain evidence="3">KCTC 23713</strain>
    </source>
</reference>
<keyword evidence="3" id="KW-1185">Reference proteome</keyword>
<name>A0ABQ3HCQ5_9NEIS</name>
<evidence type="ECO:0000313" key="2">
    <source>
        <dbReference type="EMBL" id="GHD82484.1"/>
    </source>
</evidence>
<dbReference type="Proteomes" id="UP000662678">
    <property type="component" value="Unassembled WGS sequence"/>
</dbReference>
<gene>
    <name evidence="2" type="ORF">GCM10011419_29950</name>
</gene>
<feature type="signal peptide" evidence="1">
    <location>
        <begin position="1"/>
        <end position="21"/>
    </location>
</feature>
<dbReference type="EMBL" id="BMYP01000092">
    <property type="protein sequence ID" value="GHD82484.1"/>
    <property type="molecule type" value="Genomic_DNA"/>
</dbReference>
<feature type="chain" id="PRO_5045747699" evidence="1">
    <location>
        <begin position="22"/>
        <end position="62"/>
    </location>
</feature>
<organism evidence="2 3">
    <name type="scientific">Vogesella fluminis</name>
    <dbReference type="NCBI Taxonomy" id="1069161"/>
    <lineage>
        <taxon>Bacteria</taxon>
        <taxon>Pseudomonadati</taxon>
        <taxon>Pseudomonadota</taxon>
        <taxon>Betaproteobacteria</taxon>
        <taxon>Neisseriales</taxon>
        <taxon>Chromobacteriaceae</taxon>
        <taxon>Vogesella</taxon>
    </lineage>
</organism>
<dbReference type="RefSeq" id="WP_189354935.1">
    <property type="nucleotide sequence ID" value="NZ_BMYP01000092.1"/>
</dbReference>
<keyword evidence="1" id="KW-0732">Signal</keyword>
<accession>A0ABQ3HCQ5</accession>
<proteinExistence type="predicted"/>
<evidence type="ECO:0000256" key="1">
    <source>
        <dbReference type="SAM" id="SignalP"/>
    </source>
</evidence>
<comment type="caution">
    <text evidence="2">The sequence shown here is derived from an EMBL/GenBank/DDBJ whole genome shotgun (WGS) entry which is preliminary data.</text>
</comment>
<sequence length="62" mass="6978">MRALFSLLLAALLRPTFRTLAVFPVEAEAVRYARERLAEGWPRLTVCHQRDGWAVRLIGGGV</sequence>
<evidence type="ECO:0000313" key="3">
    <source>
        <dbReference type="Proteomes" id="UP000662678"/>
    </source>
</evidence>
<protein>
    <submittedName>
        <fullName evidence="2">Uncharacterized protein</fullName>
    </submittedName>
</protein>